<comment type="caution">
    <text evidence="1">The sequence shown here is derived from an EMBL/GenBank/DDBJ whole genome shotgun (WGS) entry which is preliminary data.</text>
</comment>
<feature type="non-terminal residue" evidence="1">
    <location>
        <position position="1"/>
    </location>
</feature>
<dbReference type="EMBL" id="CAJVPZ010010972">
    <property type="protein sequence ID" value="CAG8625254.1"/>
    <property type="molecule type" value="Genomic_DNA"/>
</dbReference>
<protein>
    <submittedName>
        <fullName evidence="1">8270_t:CDS:1</fullName>
    </submittedName>
</protein>
<evidence type="ECO:0000313" key="1">
    <source>
        <dbReference type="EMBL" id="CAG8625254.1"/>
    </source>
</evidence>
<keyword evidence="2" id="KW-1185">Reference proteome</keyword>
<gene>
    <name evidence="1" type="ORF">RFULGI_LOCUS7511</name>
</gene>
<reference evidence="1" key="1">
    <citation type="submission" date="2021-06" db="EMBL/GenBank/DDBJ databases">
        <authorList>
            <person name="Kallberg Y."/>
            <person name="Tangrot J."/>
            <person name="Rosling A."/>
        </authorList>
    </citation>
    <scope>NUCLEOTIDE SEQUENCE</scope>
    <source>
        <strain evidence="1">IN212</strain>
    </source>
</reference>
<proteinExistence type="predicted"/>
<name>A0A9N9D7K3_9GLOM</name>
<organism evidence="1 2">
    <name type="scientific">Racocetra fulgida</name>
    <dbReference type="NCBI Taxonomy" id="60492"/>
    <lineage>
        <taxon>Eukaryota</taxon>
        <taxon>Fungi</taxon>
        <taxon>Fungi incertae sedis</taxon>
        <taxon>Mucoromycota</taxon>
        <taxon>Glomeromycotina</taxon>
        <taxon>Glomeromycetes</taxon>
        <taxon>Diversisporales</taxon>
        <taxon>Gigasporaceae</taxon>
        <taxon>Racocetra</taxon>
    </lineage>
</organism>
<evidence type="ECO:0000313" key="2">
    <source>
        <dbReference type="Proteomes" id="UP000789396"/>
    </source>
</evidence>
<dbReference type="Proteomes" id="UP000789396">
    <property type="component" value="Unassembled WGS sequence"/>
</dbReference>
<sequence>FYNDKNEINVITTVNNVNNITNVTNNYNEKKFNDDNKSEYESAELDVLKLIIDMEFGTWEIAKAYLEDYAKQEGFCFPDVVEEIQAIFDKQSKRALLNKFKNEIATKGLPNIMEEYFLELNKQLKEYFTPQIYQSNVTKSEIDQQILSSISMYQIVRNILNPIPPKPLLFNHLSDIRKLTHVEQKRSSKQKYGFGISYAKKALDYTIRADKVDEFINYLERFIKDTKDELDKHQDVTNIENLIVINPIHM</sequence>
<dbReference type="OrthoDB" id="2406606at2759"/>
<accession>A0A9N9D7K3</accession>
<dbReference type="AlphaFoldDB" id="A0A9N9D7K3"/>